<name>A0A0A9I3K7_ARUDO</name>
<keyword evidence="1" id="KW-0808">Transferase</keyword>
<dbReference type="AlphaFoldDB" id="A0A0A9I3K7"/>
<keyword evidence="1" id="KW-0418">Kinase</keyword>
<protein>
    <submittedName>
        <fullName evidence="1">Fructose-6-phosphate-2-kinase/fructose-2, 6-bisphosphatase</fullName>
    </submittedName>
</protein>
<sequence length="37" mass="4372">MSHPLIRLRFMFPVFLQDGSAASLELDFHLRLVWNLT</sequence>
<reference evidence="1" key="2">
    <citation type="journal article" date="2015" name="Data Brief">
        <title>Shoot transcriptome of the giant reed, Arundo donax.</title>
        <authorList>
            <person name="Barrero R.A."/>
            <person name="Guerrero F.D."/>
            <person name="Moolhuijzen P."/>
            <person name="Goolsby J.A."/>
            <person name="Tidwell J."/>
            <person name="Bellgard S.E."/>
            <person name="Bellgard M.I."/>
        </authorList>
    </citation>
    <scope>NUCLEOTIDE SEQUENCE</scope>
    <source>
        <tissue evidence="1">Shoot tissue taken approximately 20 cm above the soil surface</tissue>
    </source>
</reference>
<dbReference type="EMBL" id="GBRH01158128">
    <property type="protein sequence ID" value="JAE39768.1"/>
    <property type="molecule type" value="Transcribed_RNA"/>
</dbReference>
<accession>A0A0A9I3K7</accession>
<proteinExistence type="predicted"/>
<dbReference type="GO" id="GO:0016301">
    <property type="term" value="F:kinase activity"/>
    <property type="evidence" value="ECO:0007669"/>
    <property type="project" value="UniProtKB-KW"/>
</dbReference>
<evidence type="ECO:0000313" key="1">
    <source>
        <dbReference type="EMBL" id="JAE39768.1"/>
    </source>
</evidence>
<organism evidence="1">
    <name type="scientific">Arundo donax</name>
    <name type="common">Giant reed</name>
    <name type="synonym">Donax arundinaceus</name>
    <dbReference type="NCBI Taxonomy" id="35708"/>
    <lineage>
        <taxon>Eukaryota</taxon>
        <taxon>Viridiplantae</taxon>
        <taxon>Streptophyta</taxon>
        <taxon>Embryophyta</taxon>
        <taxon>Tracheophyta</taxon>
        <taxon>Spermatophyta</taxon>
        <taxon>Magnoliopsida</taxon>
        <taxon>Liliopsida</taxon>
        <taxon>Poales</taxon>
        <taxon>Poaceae</taxon>
        <taxon>PACMAD clade</taxon>
        <taxon>Arundinoideae</taxon>
        <taxon>Arundineae</taxon>
        <taxon>Arundo</taxon>
    </lineage>
</organism>
<reference evidence="1" key="1">
    <citation type="submission" date="2014-09" db="EMBL/GenBank/DDBJ databases">
        <authorList>
            <person name="Magalhaes I.L.F."/>
            <person name="Oliveira U."/>
            <person name="Santos F.R."/>
            <person name="Vidigal T.H.D.A."/>
            <person name="Brescovit A.D."/>
            <person name="Santos A.J."/>
        </authorList>
    </citation>
    <scope>NUCLEOTIDE SEQUENCE</scope>
    <source>
        <tissue evidence="1">Shoot tissue taken approximately 20 cm above the soil surface</tissue>
    </source>
</reference>